<evidence type="ECO:0000256" key="4">
    <source>
        <dbReference type="ARBA" id="ARBA00023136"/>
    </source>
</evidence>
<sequence length="81" mass="9613">MSRLSRITFVFLPLLFISGLFGMNVDVLKVNPPWWWYIVFAVVALALTMTVWIIFKRYPNVRRPCISRVLLWSYADRFVNS</sequence>
<name>A0A6G1FQB8_9PEZI</name>
<evidence type="ECO:0000256" key="5">
    <source>
        <dbReference type="SAM" id="Phobius"/>
    </source>
</evidence>
<organism evidence="6">
    <name type="scientific">Eremomyces bilateralis CBS 781.70</name>
    <dbReference type="NCBI Taxonomy" id="1392243"/>
    <lineage>
        <taxon>Eukaryota</taxon>
        <taxon>Fungi</taxon>
        <taxon>Dikarya</taxon>
        <taxon>Ascomycota</taxon>
        <taxon>Pezizomycotina</taxon>
        <taxon>Dothideomycetes</taxon>
        <taxon>Dothideomycetes incertae sedis</taxon>
        <taxon>Eremomycetales</taxon>
        <taxon>Eremomycetaceae</taxon>
        <taxon>Eremomyces</taxon>
    </lineage>
</organism>
<dbReference type="EMBL" id="ML975202">
    <property type="protein sequence ID" value="KAF1807900.1"/>
    <property type="molecule type" value="Genomic_DNA"/>
</dbReference>
<evidence type="ECO:0000313" key="6">
    <source>
        <dbReference type="EMBL" id="KAF1807900.1"/>
    </source>
</evidence>
<protein>
    <submittedName>
        <fullName evidence="6 8">Uncharacterized protein</fullName>
    </submittedName>
</protein>
<dbReference type="OrthoDB" id="195446at2759"/>
<evidence type="ECO:0000256" key="1">
    <source>
        <dbReference type="ARBA" id="ARBA00004141"/>
    </source>
</evidence>
<dbReference type="RefSeq" id="XP_033529531.1">
    <property type="nucleotide sequence ID" value="XM_033674952.1"/>
</dbReference>
<reference evidence="8" key="2">
    <citation type="submission" date="2020-04" db="EMBL/GenBank/DDBJ databases">
        <authorList>
            <consortium name="NCBI Genome Project"/>
        </authorList>
    </citation>
    <scope>NUCLEOTIDE SEQUENCE</scope>
    <source>
        <strain evidence="8">CBS 781.70</strain>
    </source>
</reference>
<gene>
    <name evidence="6 8" type="ORF">P152DRAFT_284453</name>
</gene>
<feature type="transmembrane region" description="Helical" evidence="5">
    <location>
        <begin position="7"/>
        <end position="28"/>
    </location>
</feature>
<evidence type="ECO:0000313" key="8">
    <source>
        <dbReference type="RefSeq" id="XP_033529531.1"/>
    </source>
</evidence>
<feature type="transmembrane region" description="Helical" evidence="5">
    <location>
        <begin position="34"/>
        <end position="55"/>
    </location>
</feature>
<keyword evidence="4 5" id="KW-0472">Membrane</keyword>
<dbReference type="SUPFAM" id="SSF144083">
    <property type="entry name" value="Magnesium transport protein CorA, transmembrane region"/>
    <property type="match status" value="1"/>
</dbReference>
<accession>A0A6G1FQB8</accession>
<dbReference type="InterPro" id="IPR002523">
    <property type="entry name" value="MgTranspt_CorA/ZnTranspt_ZntB"/>
</dbReference>
<dbReference type="Pfam" id="PF01544">
    <property type="entry name" value="CorA"/>
    <property type="match status" value="1"/>
</dbReference>
<keyword evidence="3 5" id="KW-1133">Transmembrane helix</keyword>
<evidence type="ECO:0000256" key="3">
    <source>
        <dbReference type="ARBA" id="ARBA00022989"/>
    </source>
</evidence>
<keyword evidence="2 5" id="KW-0812">Transmembrane</keyword>
<dbReference type="GO" id="GO:0016020">
    <property type="term" value="C:membrane"/>
    <property type="evidence" value="ECO:0007669"/>
    <property type="project" value="UniProtKB-SubCell"/>
</dbReference>
<proteinExistence type="predicted"/>
<reference evidence="6 8" key="1">
    <citation type="submission" date="2020-01" db="EMBL/GenBank/DDBJ databases">
        <authorList>
            <consortium name="DOE Joint Genome Institute"/>
            <person name="Haridas S."/>
            <person name="Albert R."/>
            <person name="Binder M."/>
            <person name="Bloem J."/>
            <person name="Labutti K."/>
            <person name="Salamov A."/>
            <person name="Andreopoulos B."/>
            <person name="Baker S.E."/>
            <person name="Barry K."/>
            <person name="Bills G."/>
            <person name="Bluhm B.H."/>
            <person name="Cannon C."/>
            <person name="Castanera R."/>
            <person name="Culley D.E."/>
            <person name="Daum C."/>
            <person name="Ezra D."/>
            <person name="Gonzalez J.B."/>
            <person name="Henrissat B."/>
            <person name="Kuo A."/>
            <person name="Liang C."/>
            <person name="Lipzen A."/>
            <person name="Lutzoni F."/>
            <person name="Magnuson J."/>
            <person name="Mondo S."/>
            <person name="Nolan M."/>
            <person name="Ohm R."/>
            <person name="Pangilinan J."/>
            <person name="Park H.-J."/>
            <person name="Ramirez L."/>
            <person name="Alfaro M."/>
            <person name="Sun H."/>
            <person name="Tritt A."/>
            <person name="Yoshinaga Y."/>
            <person name="Zwiers L.-H."/>
            <person name="Turgeon B.G."/>
            <person name="Goodwin S.B."/>
            <person name="Spatafora J.W."/>
            <person name="Crous P.W."/>
            <person name="Grigoriev I.V."/>
        </authorList>
    </citation>
    <scope>NUCLEOTIDE SEQUENCE</scope>
    <source>
        <strain evidence="6 8">CBS 781.70</strain>
    </source>
</reference>
<dbReference type="GO" id="GO:0046873">
    <property type="term" value="F:metal ion transmembrane transporter activity"/>
    <property type="evidence" value="ECO:0007669"/>
    <property type="project" value="InterPro"/>
</dbReference>
<evidence type="ECO:0000313" key="7">
    <source>
        <dbReference type="Proteomes" id="UP000504638"/>
    </source>
</evidence>
<comment type="subcellular location">
    <subcellularLocation>
        <location evidence="1">Membrane</location>
        <topology evidence="1">Multi-pass membrane protein</topology>
    </subcellularLocation>
</comment>
<evidence type="ECO:0000256" key="2">
    <source>
        <dbReference type="ARBA" id="ARBA00022692"/>
    </source>
</evidence>
<reference evidence="8" key="3">
    <citation type="submission" date="2025-04" db="UniProtKB">
        <authorList>
            <consortium name="RefSeq"/>
        </authorList>
    </citation>
    <scope>IDENTIFICATION</scope>
    <source>
        <strain evidence="8">CBS 781.70</strain>
    </source>
</reference>
<keyword evidence="7" id="KW-1185">Reference proteome</keyword>
<dbReference type="GeneID" id="54415522"/>
<dbReference type="Gene3D" id="1.20.58.340">
    <property type="entry name" value="Magnesium transport protein CorA, transmembrane region"/>
    <property type="match status" value="1"/>
</dbReference>
<dbReference type="Proteomes" id="UP000504638">
    <property type="component" value="Unplaced"/>
</dbReference>
<dbReference type="InterPro" id="IPR045863">
    <property type="entry name" value="CorA_TM1_TM2"/>
</dbReference>
<dbReference type="AlphaFoldDB" id="A0A6G1FQB8"/>